<organism evidence="1 2">
    <name type="scientific">candidate division WOR-3 bacterium JGI_Cruoil_03_51_56</name>
    <dbReference type="NCBI Taxonomy" id="1973747"/>
    <lineage>
        <taxon>Bacteria</taxon>
        <taxon>Bacteria division WOR-3</taxon>
    </lineage>
</organism>
<dbReference type="Proteomes" id="UP000215559">
    <property type="component" value="Unassembled WGS sequence"/>
</dbReference>
<comment type="caution">
    <text evidence="1">The sequence shown here is derived from an EMBL/GenBank/DDBJ whole genome shotgun (WGS) entry which is preliminary data.</text>
</comment>
<dbReference type="NCBIfam" id="TIGR04183">
    <property type="entry name" value="Por_Secre_tail"/>
    <property type="match status" value="1"/>
</dbReference>
<protein>
    <recommendedName>
        <fullName evidence="3">Secretion system C-terminal sorting domain-containing protein</fullName>
    </recommendedName>
</protein>
<name>A0A235BXJ0_UNCW3</name>
<evidence type="ECO:0008006" key="3">
    <source>
        <dbReference type="Google" id="ProtNLM"/>
    </source>
</evidence>
<evidence type="ECO:0000313" key="2">
    <source>
        <dbReference type="Proteomes" id="UP000215559"/>
    </source>
</evidence>
<dbReference type="EMBL" id="NOZP01000032">
    <property type="protein sequence ID" value="OYD16869.1"/>
    <property type="molecule type" value="Genomic_DNA"/>
</dbReference>
<dbReference type="InterPro" id="IPR026444">
    <property type="entry name" value="Secre_tail"/>
</dbReference>
<sequence>MEFILCLMVLLPNETGMTTPFKKAACSREELANETRSEWLNFQKVTNPNPAVPDRFSWVQVDSLFITGEFAPGKRIVISHALAAESLELYFPPDTLPLVCQQALNYAPAWTKEELRSAFRRLGDSAEFYARLLLDTPQKYADEVAFCIANIGPEALVNPLFNPELLLDNARYLYELSDSLQYAEIIDCGSPPGDYFSTVRYKVLSGTDTIEKDLPKDIYYNYLVHPTTSDELPRMDGYVYNSHWREYLFFCADSGYPILGDYMKKAKVVWTRRKQVLHAGRPFDSTDCALDIIGNWASRTVPVMAAGNRPIHPSVIAHEHNGNCGELQDLLTAACRTCLIPAVNTMDPCEDHVWSEFYEQGWYPYQVDRGFGSTHIADTSIAYDEQVGGSKRVSAIWNWRPDGFWWTVTGMYSNTCSLYVRVLDQVGLPMDGARVLLYSEGISGGLSTTAIGFTDNSGAVAFELGDLRNFYARISTPIGNYPSPDTSVKIIDMSQTGSVYFKTFYIPSPIPAARPRLKHFTGDSLILHKFEMSLITGSELDYGYCISRGAGSGDPDDSVRFYQFYADMHPEATIDLFITDTTGYNRYLSRERFGALWLGDNIPARELTFVCPTPDKYYLIFSSEDKLYTSRWIALALRLYHRPPVIAERNPGSRKGVNIICPTISRHRLKFSLENLSEPLSFRLYDVSGRLLQNLTINQPEFDYESELPSGVYLLKLKNQEGEVSNPPVRKLIVLQ</sequence>
<dbReference type="Gene3D" id="3.10.620.30">
    <property type="match status" value="1"/>
</dbReference>
<dbReference type="SUPFAM" id="SSF54001">
    <property type="entry name" value="Cysteine proteinases"/>
    <property type="match status" value="1"/>
</dbReference>
<evidence type="ECO:0000313" key="1">
    <source>
        <dbReference type="EMBL" id="OYD16869.1"/>
    </source>
</evidence>
<accession>A0A235BXJ0</accession>
<dbReference type="InterPro" id="IPR038765">
    <property type="entry name" value="Papain-like_cys_pep_sf"/>
</dbReference>
<proteinExistence type="predicted"/>
<gene>
    <name evidence="1" type="ORF">CH330_01615</name>
</gene>
<reference evidence="1 2" key="1">
    <citation type="submission" date="2017-07" db="EMBL/GenBank/DDBJ databases">
        <title>Recovery of genomes from metagenomes via a dereplication, aggregation, and scoring strategy.</title>
        <authorList>
            <person name="Sieber C.M."/>
            <person name="Probst A.J."/>
            <person name="Sharrar A."/>
            <person name="Thomas B.C."/>
            <person name="Hess M."/>
            <person name="Tringe S.G."/>
            <person name="Banfield J.F."/>
        </authorList>
    </citation>
    <scope>NUCLEOTIDE SEQUENCE [LARGE SCALE GENOMIC DNA]</scope>
    <source>
        <strain evidence="1">JGI_Cruoil_03_51_56</strain>
    </source>
</reference>
<dbReference type="AlphaFoldDB" id="A0A235BXJ0"/>